<keyword evidence="2" id="KW-0472">Membrane</keyword>
<evidence type="ECO:0000313" key="3">
    <source>
        <dbReference type="EMBL" id="PIR46529.1"/>
    </source>
</evidence>
<feature type="transmembrane region" description="Helical" evidence="2">
    <location>
        <begin position="12"/>
        <end position="32"/>
    </location>
</feature>
<feature type="compositionally biased region" description="Basic and acidic residues" evidence="1">
    <location>
        <begin position="47"/>
        <end position="60"/>
    </location>
</feature>
<dbReference type="Proteomes" id="UP000230833">
    <property type="component" value="Unassembled WGS sequence"/>
</dbReference>
<dbReference type="EMBL" id="PCYL01000040">
    <property type="protein sequence ID" value="PIR46529.1"/>
    <property type="molecule type" value="Genomic_DNA"/>
</dbReference>
<protein>
    <recommendedName>
        <fullName evidence="5">Electron transporter RnfE</fullName>
    </recommendedName>
</protein>
<keyword evidence="2" id="KW-0812">Transmembrane</keyword>
<sequence length="60" mass="6761">MGQYFGAGYMGWGSMWMLIFWVVVIALVIWVVRQVSGGGERGSGCCGKHDDRNYKDKDNK</sequence>
<organism evidence="3 4">
    <name type="scientific">Candidatus Vogelbacteria bacterium CG10_big_fil_rev_8_21_14_0_10_45_14</name>
    <dbReference type="NCBI Taxonomy" id="1975042"/>
    <lineage>
        <taxon>Bacteria</taxon>
        <taxon>Candidatus Vogeliibacteriota</taxon>
    </lineage>
</organism>
<feature type="region of interest" description="Disordered" evidence="1">
    <location>
        <begin position="37"/>
        <end position="60"/>
    </location>
</feature>
<gene>
    <name evidence="3" type="ORF">COV07_03830</name>
</gene>
<evidence type="ECO:0000256" key="2">
    <source>
        <dbReference type="SAM" id="Phobius"/>
    </source>
</evidence>
<name>A0A2H0RJ09_9BACT</name>
<evidence type="ECO:0000313" key="4">
    <source>
        <dbReference type="Proteomes" id="UP000230833"/>
    </source>
</evidence>
<proteinExistence type="predicted"/>
<reference evidence="3 4" key="1">
    <citation type="submission" date="2017-09" db="EMBL/GenBank/DDBJ databases">
        <title>Depth-based differentiation of microbial function through sediment-hosted aquifers and enrichment of novel symbionts in the deep terrestrial subsurface.</title>
        <authorList>
            <person name="Probst A.J."/>
            <person name="Ladd B."/>
            <person name="Jarett J.K."/>
            <person name="Geller-Mcgrath D.E."/>
            <person name="Sieber C.M."/>
            <person name="Emerson J.B."/>
            <person name="Anantharaman K."/>
            <person name="Thomas B.C."/>
            <person name="Malmstrom R."/>
            <person name="Stieglmeier M."/>
            <person name="Klingl A."/>
            <person name="Woyke T."/>
            <person name="Ryan C.M."/>
            <person name="Banfield J.F."/>
        </authorList>
    </citation>
    <scope>NUCLEOTIDE SEQUENCE [LARGE SCALE GENOMIC DNA]</scope>
    <source>
        <strain evidence="3">CG10_big_fil_rev_8_21_14_0_10_45_14</strain>
    </source>
</reference>
<comment type="caution">
    <text evidence="3">The sequence shown here is derived from an EMBL/GenBank/DDBJ whole genome shotgun (WGS) entry which is preliminary data.</text>
</comment>
<evidence type="ECO:0008006" key="5">
    <source>
        <dbReference type="Google" id="ProtNLM"/>
    </source>
</evidence>
<evidence type="ECO:0000256" key="1">
    <source>
        <dbReference type="SAM" id="MobiDB-lite"/>
    </source>
</evidence>
<accession>A0A2H0RJ09</accession>
<keyword evidence="2" id="KW-1133">Transmembrane helix</keyword>
<dbReference type="AlphaFoldDB" id="A0A2H0RJ09"/>